<feature type="domain" description="Transcription factor IIIC 90kDa subunit N-terminal" evidence="1">
    <location>
        <begin position="24"/>
        <end position="439"/>
    </location>
</feature>
<accession>A0AAW0VJT2</accession>
<dbReference type="Proteomes" id="UP000230249">
    <property type="component" value="Unassembled WGS sequence"/>
</dbReference>
<comment type="caution">
    <text evidence="2">The sequence shown here is derived from an EMBL/GenBank/DDBJ whole genome shotgun (WGS) entry which is preliminary data.</text>
</comment>
<sequence>MTLFKPLIITRAVIENSLLDSIQCSENSQVAVNNSDHLIVLDPKLPSLNQCVNRLQGNTSSKLSLDLELFYDVNKVFNIKELDSFGLQMFSKLLVEDGEDRFTFGRIAEPTIVAHSWSRITDRTRDCYLGLLLNTGEVLVLKRESQDAAKYNVIFRTFLCLLDQLSISQSRLTKEGDLIVNNTHNLELRVTSFEFGKTSKGGNFISLAHANGQLSIHKLSPRLPETSRVDVTGTIVKQEWSDDGSSIALVRSDNSVVMLSLDENATFKESPKIIKTASRYLVSRLKILSSDKLVVTDTRNIYVFSNNNLNETELPHRSTISCLSSCKLPCGFGLLLGFETGQVLTLRITSEGSCTVESTPQTWSAFVQRAVIQFQLLNIKEQRKAPSKIFEPMLNHKVEGNFSIHGGQISSNGQFIFAYSIAPRNVIHYETISKAEFNIGQIAIIDFFPDAIILPSTNTPIAQVQSIFLEHIHELPVAATASIRNNPEAMAKYLDSLANWKTKHFVDPRNIVLDFNRCRSLQASLSTQFHHNDEVSQLQKVFTFNILFLRALEAFETELGSHEAIEIRKSILTKEQESIKDKIIRHLGEVVLGHTEIDSSLSYADKFIYLSFWKLLPSEISQKYTVPDDAKLVESTDLVTETFMIQKDIIPPENFQKYAYSESSHAWRRCDLTMLPILSLDNKTDELEVFVYSTPGSNDSELATTLQEELDYCIYTGNRTFKLKVGL</sequence>
<gene>
    <name evidence="2" type="ORF">B9J08_00902</name>
</gene>
<dbReference type="SUPFAM" id="SSF50978">
    <property type="entry name" value="WD40 repeat-like"/>
    <property type="match status" value="1"/>
</dbReference>
<protein>
    <recommendedName>
        <fullName evidence="1">Transcription factor IIIC 90kDa subunit N-terminal domain-containing protein</fullName>
    </recommendedName>
</protein>
<evidence type="ECO:0000313" key="2">
    <source>
        <dbReference type="EMBL" id="KAK8442568.1"/>
    </source>
</evidence>
<evidence type="ECO:0000313" key="3">
    <source>
        <dbReference type="Proteomes" id="UP000230249"/>
    </source>
</evidence>
<keyword evidence="3" id="KW-1185">Reference proteome</keyword>
<dbReference type="Pfam" id="PF12657">
    <property type="entry name" value="TFIIIC_delta"/>
    <property type="match status" value="1"/>
</dbReference>
<proteinExistence type="predicted"/>
<dbReference type="AlphaFoldDB" id="A0AAW0VJT2"/>
<dbReference type="EMBL" id="PEKT03000001">
    <property type="protein sequence ID" value="KAK8442568.1"/>
    <property type="molecule type" value="Genomic_DNA"/>
</dbReference>
<reference evidence="2 3" key="1">
    <citation type="journal article" date="2017" name="Clin. Infect. Dis.">
        <title>Simultaneous emergence of multidrug-resistant Candida auris on 3 continents confirmed by whole-genome sequencing and epidemiological analyses.</title>
        <authorList>
            <person name="Lockhart S.R."/>
            <person name="Etienne K.A."/>
            <person name="Vallabhaneni S."/>
            <person name="Farooqi J."/>
            <person name="Chowdhary A."/>
            <person name="Govender N.P."/>
            <person name="Colombo A.L."/>
            <person name="Calvo B."/>
            <person name="Cuomo C.A."/>
            <person name="Desjardins C.A."/>
            <person name="Berkow E.L."/>
            <person name="Castanheira M."/>
            <person name="Magobo R.E."/>
            <person name="Jabeen K."/>
            <person name="Asghar R.J."/>
            <person name="Meis J.F."/>
            <person name="Jackson B."/>
            <person name="Chiller T."/>
            <person name="Litvintseva A.P."/>
        </authorList>
    </citation>
    <scope>NUCLEOTIDE SEQUENCE [LARGE SCALE GENOMIC DNA]</scope>
    <source>
        <strain evidence="2 3">B8441</strain>
    </source>
</reference>
<name>A0AAW0VJT2_CANAR</name>
<evidence type="ECO:0000259" key="1">
    <source>
        <dbReference type="Pfam" id="PF12657"/>
    </source>
</evidence>
<dbReference type="InterPro" id="IPR024761">
    <property type="entry name" value="TFIIIC_delta_N"/>
</dbReference>
<organism evidence="2 3">
    <name type="scientific">Candidozyma auris</name>
    <name type="common">Yeast</name>
    <name type="synonym">Candida auris</name>
    <dbReference type="NCBI Taxonomy" id="498019"/>
    <lineage>
        <taxon>Eukaryota</taxon>
        <taxon>Fungi</taxon>
        <taxon>Dikarya</taxon>
        <taxon>Ascomycota</taxon>
        <taxon>Saccharomycotina</taxon>
        <taxon>Pichiomycetes</taxon>
        <taxon>Metschnikowiaceae</taxon>
        <taxon>Candidozyma</taxon>
    </lineage>
</organism>
<reference evidence="2 3" key="2">
    <citation type="journal article" date="2018" name="Nat. Commun.">
        <title>Genomic insights into multidrug-resistance, mating and virulence in Candida auris and related emerging species.</title>
        <authorList>
            <person name="Munoz J.F."/>
            <person name="Gade L."/>
            <person name="Chow N.A."/>
            <person name="Loparev V.N."/>
            <person name="Juieng P."/>
            <person name="Berkow E.L."/>
            <person name="Farrer R.A."/>
            <person name="Litvintseva A.P."/>
            <person name="Cuomo C.A."/>
        </authorList>
    </citation>
    <scope>GENOME REANNOTATION</scope>
    <source>
        <strain evidence="2 3">B8441</strain>
    </source>
</reference>
<dbReference type="InterPro" id="IPR036322">
    <property type="entry name" value="WD40_repeat_dom_sf"/>
</dbReference>